<evidence type="ECO:0000313" key="11">
    <source>
        <dbReference type="Proteomes" id="UP000559027"/>
    </source>
</evidence>
<dbReference type="InterPro" id="IPR052599">
    <property type="entry name" value="SLC43A_AATransporter"/>
</dbReference>
<keyword evidence="6 8" id="KW-0472">Membrane</keyword>
<dbReference type="SUPFAM" id="SSF161111">
    <property type="entry name" value="Cation efflux protein transmembrane domain-like"/>
    <property type="match status" value="1"/>
</dbReference>
<evidence type="ECO:0000259" key="9">
    <source>
        <dbReference type="Pfam" id="PF01545"/>
    </source>
</evidence>
<keyword evidence="3" id="KW-0813">Transport</keyword>
<accession>A0A8H5FZS9</accession>
<evidence type="ECO:0000256" key="7">
    <source>
        <dbReference type="SAM" id="MobiDB-lite"/>
    </source>
</evidence>
<dbReference type="GO" id="GO:0000329">
    <property type="term" value="C:fungal-type vacuole membrane"/>
    <property type="evidence" value="ECO:0007669"/>
    <property type="project" value="TreeGrafter"/>
</dbReference>
<keyword evidence="11" id="KW-1185">Reference proteome</keyword>
<feature type="transmembrane region" description="Helical" evidence="8">
    <location>
        <begin position="904"/>
        <end position="926"/>
    </location>
</feature>
<feature type="transmembrane region" description="Helical" evidence="8">
    <location>
        <begin position="932"/>
        <end position="955"/>
    </location>
</feature>
<dbReference type="EMBL" id="JAACJO010000008">
    <property type="protein sequence ID" value="KAF5354837.1"/>
    <property type="molecule type" value="Genomic_DNA"/>
</dbReference>
<proteinExistence type="inferred from homology"/>
<dbReference type="GO" id="GO:0008324">
    <property type="term" value="F:monoatomic cation transmembrane transporter activity"/>
    <property type="evidence" value="ECO:0007669"/>
    <property type="project" value="InterPro"/>
</dbReference>
<evidence type="ECO:0000256" key="5">
    <source>
        <dbReference type="ARBA" id="ARBA00022989"/>
    </source>
</evidence>
<feature type="transmembrane region" description="Helical" evidence="8">
    <location>
        <begin position="645"/>
        <end position="663"/>
    </location>
</feature>
<feature type="domain" description="Cation efflux protein transmembrane" evidence="9">
    <location>
        <begin position="143"/>
        <end position="364"/>
    </location>
</feature>
<dbReference type="Pfam" id="PF07690">
    <property type="entry name" value="MFS_1"/>
    <property type="match status" value="1"/>
</dbReference>
<feature type="compositionally biased region" description="Basic and acidic residues" evidence="7">
    <location>
        <begin position="111"/>
        <end position="121"/>
    </location>
</feature>
<comment type="similarity">
    <text evidence="2">Belongs to the SLC43A transporter (TC 2.A.1.44) family.</text>
</comment>
<dbReference type="InterPro" id="IPR011701">
    <property type="entry name" value="MFS"/>
</dbReference>
<feature type="region of interest" description="Disordered" evidence="7">
    <location>
        <begin position="458"/>
        <end position="477"/>
    </location>
</feature>
<dbReference type="InterPro" id="IPR027469">
    <property type="entry name" value="Cation_efflux_TMD_sf"/>
</dbReference>
<sequence>MFPAFRFSSVSLRTANVSPTGYILLAPVARPLNGIHTSPRRHTCSLVFAKSTQSPFCSPVVAMAQRRTHGTQPEERKENGNGVAHKHTQEHDHDHHDHSHSHSIFGHSHSHNGENGHGHSHGAEEIVAALRGDKRDMGSYITLVGLFSNIILTATKGAAGWFLHSASLLADAGHSLSDLLGDFVVLFCWNLSRKPPTERYPYGFAKFETLGTTTISLLLIGGALGIGVHSYHLLLATLSETLPNIPPGALRDLVENVTLIVPELPVHEHSHVHSVDVNAAWFAGIGALAKEWLYWITKRVADQEHSPVLLANAIHHRSDAYSSLVALFAILGTWYFPALPLDPIGGLVVSMVILKQGFDLLKGAWGDLTDAGISQRKQEALRRTLTPLIRTGVFDETRTLIQVEELRARRAGSMLFVDLTAKVDANLSVVQTRELEQKIIGAMREAKKEVAEICPQASKWSEPKSKSKSNRQCSGLGNRLKHAISTSPAASSEQSTEITTDVSHYPPRVEAVQWFRPKVTGKVGLPQTKSKMVSTTTDPVVKPVVTFNLNASRVSASRRALQILSAVIYCLLSAGVVFGYAAIKPVLIAEGVYRDKCTPAEIERGAQVCHLQEMKLNMMFTIAAVATNMCAMVVGVVLDRYGPRFAGMIGSVLLAIGCFSFSISNATTFIDLYPASYFFLALAGPFIFIPSMNLANAFPRHSGLILSLLTGAFDSSPAIFLIYRLLYQSALGPISLRNWFIAYLVVPIFIFLVQLFIMPSHSYSTVDPVDHGYSVIHETDDITSTGHGEDERRRSQSAVSETDTLLGAPTQFNELEARNKGVYGAMHGKDIKDQIRSFWFWGIAGFTVVQMLRINYFVATVRTQYEFLLHSYEDSVTINSFFDVALPLGGLAAIPFIGTYLDTFSLLTIISTLVVCTTSMGLLGLVQNSMNAAFLNVILFVVYRPFYYTVVSDYCAKVFGVATFGKVYGAVICLSGVLNFLQAILDMITFQWYDGDPRPVNLILLVFGFTIGMMLVGFVKFKGDEARREEKSGPIGHSLRHGRPLYGAAS</sequence>
<reference evidence="10 11" key="1">
    <citation type="journal article" date="2020" name="ISME J.">
        <title>Uncovering the hidden diversity of litter-decomposition mechanisms in mushroom-forming fungi.</title>
        <authorList>
            <person name="Floudas D."/>
            <person name="Bentzer J."/>
            <person name="Ahren D."/>
            <person name="Johansson T."/>
            <person name="Persson P."/>
            <person name="Tunlid A."/>
        </authorList>
    </citation>
    <scope>NUCLEOTIDE SEQUENCE [LARGE SCALE GENOMIC DNA]</scope>
    <source>
        <strain evidence="10 11">CBS 146.42</strain>
    </source>
</reference>
<keyword evidence="4 8" id="KW-0812">Transmembrane</keyword>
<feature type="transmembrane region" description="Helical" evidence="8">
    <location>
        <begin position="838"/>
        <end position="858"/>
    </location>
</feature>
<dbReference type="GO" id="GO:0098771">
    <property type="term" value="P:inorganic ion homeostasis"/>
    <property type="evidence" value="ECO:0007669"/>
    <property type="project" value="UniProtKB-ARBA"/>
</dbReference>
<feature type="compositionally biased region" description="Basic and acidic residues" evidence="7">
    <location>
        <begin position="87"/>
        <end position="97"/>
    </location>
</feature>
<dbReference type="OrthoDB" id="330047at2759"/>
<dbReference type="NCBIfam" id="TIGR01297">
    <property type="entry name" value="CDF"/>
    <property type="match status" value="1"/>
</dbReference>
<feature type="transmembrane region" description="Helical" evidence="8">
    <location>
        <begin position="878"/>
        <end position="897"/>
    </location>
</feature>
<evidence type="ECO:0000256" key="2">
    <source>
        <dbReference type="ARBA" id="ARBA00006595"/>
    </source>
</evidence>
<evidence type="ECO:0000313" key="10">
    <source>
        <dbReference type="EMBL" id="KAF5354837.1"/>
    </source>
</evidence>
<gene>
    <name evidence="10" type="ORF">D9756_005360</name>
</gene>
<evidence type="ECO:0000256" key="4">
    <source>
        <dbReference type="ARBA" id="ARBA00022692"/>
    </source>
</evidence>
<evidence type="ECO:0000256" key="3">
    <source>
        <dbReference type="ARBA" id="ARBA00022448"/>
    </source>
</evidence>
<dbReference type="SUPFAM" id="SSF160240">
    <property type="entry name" value="Cation efflux protein cytoplasmic domain-like"/>
    <property type="match status" value="1"/>
</dbReference>
<dbReference type="PANTHER" id="PTHR20772:SF2">
    <property type="entry name" value="PROTEIN FMP42"/>
    <property type="match status" value="1"/>
</dbReference>
<dbReference type="InterPro" id="IPR002524">
    <property type="entry name" value="Cation_efflux"/>
</dbReference>
<feature type="transmembrane region" description="Helical" evidence="8">
    <location>
        <begin position="675"/>
        <end position="692"/>
    </location>
</feature>
<protein>
    <recommendedName>
        <fullName evidence="9">Cation efflux protein transmembrane domain-containing protein</fullName>
    </recommendedName>
</protein>
<dbReference type="Gene3D" id="3.30.70.1350">
    <property type="entry name" value="Cation efflux protein, cytoplasmic domain"/>
    <property type="match status" value="1"/>
</dbReference>
<dbReference type="SUPFAM" id="SSF103473">
    <property type="entry name" value="MFS general substrate transporter"/>
    <property type="match status" value="1"/>
</dbReference>
<comment type="caution">
    <text evidence="10">The sequence shown here is derived from an EMBL/GenBank/DDBJ whole genome shotgun (WGS) entry which is preliminary data.</text>
</comment>
<dbReference type="InterPro" id="IPR058533">
    <property type="entry name" value="Cation_efflux_TM"/>
</dbReference>
<name>A0A8H5FZS9_9AGAR</name>
<evidence type="ECO:0000256" key="8">
    <source>
        <dbReference type="SAM" id="Phobius"/>
    </source>
</evidence>
<organism evidence="10 11">
    <name type="scientific">Leucocoprinus leucothites</name>
    <dbReference type="NCBI Taxonomy" id="201217"/>
    <lineage>
        <taxon>Eukaryota</taxon>
        <taxon>Fungi</taxon>
        <taxon>Dikarya</taxon>
        <taxon>Basidiomycota</taxon>
        <taxon>Agaricomycotina</taxon>
        <taxon>Agaricomycetes</taxon>
        <taxon>Agaricomycetidae</taxon>
        <taxon>Agaricales</taxon>
        <taxon>Agaricineae</taxon>
        <taxon>Agaricaceae</taxon>
        <taxon>Leucocoprinus</taxon>
    </lineage>
</organism>
<evidence type="ECO:0000256" key="1">
    <source>
        <dbReference type="ARBA" id="ARBA00004141"/>
    </source>
</evidence>
<feature type="transmembrane region" description="Helical" evidence="8">
    <location>
        <begin position="213"/>
        <end position="234"/>
    </location>
</feature>
<feature type="region of interest" description="Disordered" evidence="7">
    <location>
        <begin position="1029"/>
        <end position="1050"/>
    </location>
</feature>
<dbReference type="GO" id="GO:0030003">
    <property type="term" value="P:intracellular monoatomic cation homeostasis"/>
    <property type="evidence" value="ECO:0007669"/>
    <property type="project" value="UniProtKB-ARBA"/>
</dbReference>
<keyword evidence="5 8" id="KW-1133">Transmembrane helix</keyword>
<feature type="transmembrane region" description="Helical" evidence="8">
    <location>
        <begin position="563"/>
        <end position="583"/>
    </location>
</feature>
<dbReference type="Gene3D" id="1.20.1250.20">
    <property type="entry name" value="MFS general substrate transporter like domains"/>
    <property type="match status" value="1"/>
</dbReference>
<dbReference type="InterPro" id="IPR036837">
    <property type="entry name" value="Cation_efflux_CTD_sf"/>
</dbReference>
<feature type="region of interest" description="Disordered" evidence="7">
    <location>
        <begin position="64"/>
        <end position="121"/>
    </location>
</feature>
<dbReference type="Proteomes" id="UP000559027">
    <property type="component" value="Unassembled WGS sequence"/>
</dbReference>
<dbReference type="Gene3D" id="1.20.1510.10">
    <property type="entry name" value="Cation efflux protein transmembrane domain"/>
    <property type="match status" value="1"/>
</dbReference>
<dbReference type="Pfam" id="PF01545">
    <property type="entry name" value="Cation_efflux"/>
    <property type="match status" value="1"/>
</dbReference>
<feature type="transmembrane region" description="Helical" evidence="8">
    <location>
        <begin position="1002"/>
        <end position="1021"/>
    </location>
</feature>
<feature type="transmembrane region" description="Helical" evidence="8">
    <location>
        <begin position="967"/>
        <end position="990"/>
    </location>
</feature>
<feature type="transmembrane region" description="Helical" evidence="8">
    <location>
        <begin position="704"/>
        <end position="727"/>
    </location>
</feature>
<dbReference type="PANTHER" id="PTHR20772">
    <property type="entry name" value="PROTEIN FMP42"/>
    <property type="match status" value="1"/>
</dbReference>
<feature type="transmembrane region" description="Helical" evidence="8">
    <location>
        <begin position="618"/>
        <end position="638"/>
    </location>
</feature>
<dbReference type="AlphaFoldDB" id="A0A8H5FZS9"/>
<comment type="subcellular location">
    <subcellularLocation>
        <location evidence="1">Membrane</location>
        <topology evidence="1">Multi-pass membrane protein</topology>
    </subcellularLocation>
</comment>
<feature type="region of interest" description="Disordered" evidence="7">
    <location>
        <begin position="780"/>
        <end position="800"/>
    </location>
</feature>
<evidence type="ECO:0000256" key="6">
    <source>
        <dbReference type="ARBA" id="ARBA00023136"/>
    </source>
</evidence>
<feature type="transmembrane region" description="Helical" evidence="8">
    <location>
        <begin position="140"/>
        <end position="163"/>
    </location>
</feature>
<dbReference type="InterPro" id="IPR036259">
    <property type="entry name" value="MFS_trans_sf"/>
</dbReference>
<feature type="transmembrane region" description="Helical" evidence="8">
    <location>
        <begin position="739"/>
        <end position="757"/>
    </location>
</feature>